<dbReference type="InterPro" id="IPR002504">
    <property type="entry name" value="NADK"/>
</dbReference>
<evidence type="ECO:0000256" key="5">
    <source>
        <dbReference type="ARBA" id="ARBA00022857"/>
    </source>
</evidence>
<dbReference type="NCBIfam" id="NF002306">
    <property type="entry name" value="PRK01231.1"/>
    <property type="match status" value="1"/>
</dbReference>
<evidence type="ECO:0000256" key="4">
    <source>
        <dbReference type="ARBA" id="ARBA00022840"/>
    </source>
</evidence>
<protein>
    <submittedName>
        <fullName evidence="7">NAD kinase</fullName>
        <ecNumber evidence="7">2.7.1.23</ecNumber>
    </submittedName>
</protein>
<dbReference type="PANTHER" id="PTHR20275">
    <property type="entry name" value="NAD KINASE"/>
    <property type="match status" value="1"/>
</dbReference>
<dbReference type="InterPro" id="IPR016064">
    <property type="entry name" value="NAD/diacylglycerol_kinase_sf"/>
</dbReference>
<evidence type="ECO:0000313" key="7">
    <source>
        <dbReference type="EMBL" id="VAX00581.1"/>
    </source>
</evidence>
<dbReference type="SUPFAM" id="SSF111331">
    <property type="entry name" value="NAD kinase/diacylglycerol kinase-like"/>
    <property type="match status" value="1"/>
</dbReference>
<dbReference type="EMBL" id="UOFS01000044">
    <property type="protein sequence ID" value="VAX00581.1"/>
    <property type="molecule type" value="Genomic_DNA"/>
</dbReference>
<dbReference type="Gene3D" id="2.60.200.30">
    <property type="entry name" value="Probable inorganic polyphosphate/atp-NAD kinase, domain 2"/>
    <property type="match status" value="1"/>
</dbReference>
<evidence type="ECO:0000256" key="3">
    <source>
        <dbReference type="ARBA" id="ARBA00022777"/>
    </source>
</evidence>
<dbReference type="HAMAP" id="MF_00361">
    <property type="entry name" value="NAD_kinase"/>
    <property type="match status" value="1"/>
</dbReference>
<evidence type="ECO:0000256" key="2">
    <source>
        <dbReference type="ARBA" id="ARBA00022741"/>
    </source>
</evidence>
<evidence type="ECO:0000256" key="6">
    <source>
        <dbReference type="ARBA" id="ARBA00023027"/>
    </source>
</evidence>
<name>A0A3B1AFY0_9ZZZZ</name>
<dbReference type="GO" id="GO:0019674">
    <property type="term" value="P:NAD+ metabolic process"/>
    <property type="evidence" value="ECO:0007669"/>
    <property type="project" value="InterPro"/>
</dbReference>
<keyword evidence="1 7" id="KW-0808">Transferase</keyword>
<dbReference type="Gene3D" id="3.40.50.10330">
    <property type="entry name" value="Probable inorganic polyphosphate/atp-NAD kinase, domain 1"/>
    <property type="match status" value="1"/>
</dbReference>
<keyword evidence="6" id="KW-0520">NAD</keyword>
<dbReference type="Pfam" id="PF01513">
    <property type="entry name" value="NAD_kinase"/>
    <property type="match status" value="1"/>
</dbReference>
<dbReference type="FunFam" id="2.60.200.30:FF:000009">
    <property type="entry name" value="Poly(P)/ATP NAD kinase"/>
    <property type="match status" value="1"/>
</dbReference>
<accession>A0A3B1AFY0</accession>
<evidence type="ECO:0000256" key="1">
    <source>
        <dbReference type="ARBA" id="ARBA00022679"/>
    </source>
</evidence>
<dbReference type="GO" id="GO:0005524">
    <property type="term" value="F:ATP binding"/>
    <property type="evidence" value="ECO:0007669"/>
    <property type="project" value="UniProtKB-KW"/>
</dbReference>
<keyword evidence="5" id="KW-0521">NADP</keyword>
<reference evidence="7" key="1">
    <citation type="submission" date="2018-06" db="EMBL/GenBank/DDBJ databases">
        <authorList>
            <person name="Zhirakovskaya E."/>
        </authorList>
    </citation>
    <scope>NUCLEOTIDE SEQUENCE</scope>
</reference>
<dbReference type="InterPro" id="IPR017437">
    <property type="entry name" value="ATP-NAD_kinase_PpnK-typ_C"/>
</dbReference>
<dbReference type="AlphaFoldDB" id="A0A3B1AFY0"/>
<dbReference type="GO" id="GO:0006741">
    <property type="term" value="P:NADP+ biosynthetic process"/>
    <property type="evidence" value="ECO:0007669"/>
    <property type="project" value="InterPro"/>
</dbReference>
<dbReference type="EC" id="2.7.1.23" evidence="7"/>
<dbReference type="PANTHER" id="PTHR20275:SF0">
    <property type="entry name" value="NAD KINASE"/>
    <property type="match status" value="1"/>
</dbReference>
<sequence>MAYAFNNIALIGKYRDSDVDETLMALSIFLDELGCDHVFDESSADVANKPHLKTASRAEIGAQCDLAIIVGGDGSLLHAARSLARYEVPLLGINRGRLGFLVDISPNEMLLWLRNILNGKYQEEQRILLRAVTHHGDSQTSESYAFNDVVIHKWQMARMIETETYIDGRLVSNLRSDGLIIATPTGSSAYAMSSGGPLLFPTLKAMEIVPICPHTMSFRPLVIDGDSTIEVRVSEVSQGHAQVTCDGQINLGLLSGDTVEITKTEYMVRLIHPYGYDYFELLRAKLNWG</sequence>
<proteinExistence type="inferred from homology"/>
<gene>
    <name evidence="7" type="ORF">MNBD_GAMMA22-2999</name>
</gene>
<dbReference type="InterPro" id="IPR017438">
    <property type="entry name" value="ATP-NAD_kinase_N"/>
</dbReference>
<keyword evidence="4" id="KW-0067">ATP-binding</keyword>
<dbReference type="Pfam" id="PF20143">
    <property type="entry name" value="NAD_kinase_C"/>
    <property type="match status" value="1"/>
</dbReference>
<keyword evidence="2" id="KW-0547">Nucleotide-binding</keyword>
<organism evidence="7">
    <name type="scientific">hydrothermal vent metagenome</name>
    <dbReference type="NCBI Taxonomy" id="652676"/>
    <lineage>
        <taxon>unclassified sequences</taxon>
        <taxon>metagenomes</taxon>
        <taxon>ecological metagenomes</taxon>
    </lineage>
</organism>
<keyword evidence="3 7" id="KW-0418">Kinase</keyword>
<dbReference type="GO" id="GO:0003951">
    <property type="term" value="F:NAD+ kinase activity"/>
    <property type="evidence" value="ECO:0007669"/>
    <property type="project" value="UniProtKB-EC"/>
</dbReference>